<keyword evidence="2" id="KW-1185">Reference proteome</keyword>
<dbReference type="EMBL" id="PNEN01000460">
    <property type="protein sequence ID" value="PPJ58392.1"/>
    <property type="molecule type" value="Genomic_DNA"/>
</dbReference>
<protein>
    <submittedName>
        <fullName evidence="1">Uncharacterized protein</fullName>
    </submittedName>
</protein>
<dbReference type="OrthoDB" id="3638355at2759"/>
<sequence>MATDLILNKLESWTPLPTQLENSGSPLLRLPGELRNAIWRMALVQDIEHQVATLSGGRPARPSNLQAPNPNTCTSWGWSSQLHGSLDQIRPPQFLNACRQTKLEIESILYTEIMIFEEYDNVLKKWKVLEPYQLGSLFDTRRFGLPLFSTHHVCKPRGETARQVIEKDQKGERSTLMHLRKGMVRFAEELGLESLEWRLGPSHLIDVEVQRLGFSKRWTVTARGMQP</sequence>
<name>A0A2S6CF71_9PEZI</name>
<gene>
    <name evidence="1" type="ORF">CBER1_08092</name>
</gene>
<comment type="caution">
    <text evidence="1">The sequence shown here is derived from an EMBL/GenBank/DDBJ whole genome shotgun (WGS) entry which is preliminary data.</text>
</comment>
<evidence type="ECO:0000313" key="1">
    <source>
        <dbReference type="EMBL" id="PPJ58392.1"/>
    </source>
</evidence>
<reference evidence="2" key="1">
    <citation type="journal article" date="2017" name="bioRxiv">
        <title>Conservation of a gene cluster reveals novel cercosporin biosynthetic mechanisms and extends production to the genus Colletotrichum.</title>
        <authorList>
            <person name="de Jonge R."/>
            <person name="Ebert M.K."/>
            <person name="Huitt-Roehl C.R."/>
            <person name="Pal P."/>
            <person name="Suttle J.C."/>
            <person name="Spanner R.E."/>
            <person name="Neubauer J.D."/>
            <person name="Jurick W.M.II."/>
            <person name="Stott K.A."/>
            <person name="Secor G.A."/>
            <person name="Thomma B.P.H.J."/>
            <person name="Van de Peer Y."/>
            <person name="Townsend C.A."/>
            <person name="Bolton M.D."/>
        </authorList>
    </citation>
    <scope>NUCLEOTIDE SEQUENCE [LARGE SCALE GENOMIC DNA]</scope>
    <source>
        <strain evidence="2">CBS538.71</strain>
    </source>
</reference>
<dbReference type="AlphaFoldDB" id="A0A2S6CF71"/>
<organism evidence="1 2">
    <name type="scientific">Cercospora berteroae</name>
    <dbReference type="NCBI Taxonomy" id="357750"/>
    <lineage>
        <taxon>Eukaryota</taxon>
        <taxon>Fungi</taxon>
        <taxon>Dikarya</taxon>
        <taxon>Ascomycota</taxon>
        <taxon>Pezizomycotina</taxon>
        <taxon>Dothideomycetes</taxon>
        <taxon>Dothideomycetidae</taxon>
        <taxon>Mycosphaerellales</taxon>
        <taxon>Mycosphaerellaceae</taxon>
        <taxon>Cercospora</taxon>
    </lineage>
</organism>
<evidence type="ECO:0000313" key="2">
    <source>
        <dbReference type="Proteomes" id="UP000237631"/>
    </source>
</evidence>
<dbReference type="Proteomes" id="UP000237631">
    <property type="component" value="Unassembled WGS sequence"/>
</dbReference>
<accession>A0A2S6CF71</accession>
<proteinExistence type="predicted"/>